<gene>
    <name evidence="1" type="ORF">H7K45_19810</name>
</gene>
<name>A0A9X2Z5J9_9MYCO</name>
<dbReference type="AlphaFoldDB" id="A0A9X2Z5J9"/>
<evidence type="ECO:0008006" key="3">
    <source>
        <dbReference type="Google" id="ProtNLM"/>
    </source>
</evidence>
<keyword evidence="2" id="KW-1185">Reference proteome</keyword>
<comment type="caution">
    <text evidence="1">The sequence shown here is derived from an EMBL/GenBank/DDBJ whole genome shotgun (WGS) entry which is preliminary data.</text>
</comment>
<evidence type="ECO:0000313" key="2">
    <source>
        <dbReference type="Proteomes" id="UP001141629"/>
    </source>
</evidence>
<dbReference type="EMBL" id="JACKVK010000011">
    <property type="protein sequence ID" value="MCV7422799.1"/>
    <property type="molecule type" value="Genomic_DNA"/>
</dbReference>
<reference evidence="1" key="2">
    <citation type="journal article" date="2022" name="BMC Genomics">
        <title>Comparative genome analysis of mycobacteria focusing on tRNA and non-coding RNA.</title>
        <authorList>
            <person name="Behra P.R.K."/>
            <person name="Pettersson B.M.F."/>
            <person name="Ramesh M."/>
            <person name="Das S."/>
            <person name="Dasgupta S."/>
            <person name="Kirsebom L.A."/>
        </authorList>
    </citation>
    <scope>NUCLEOTIDE SEQUENCE</scope>
    <source>
        <strain evidence="1">DSM 44838</strain>
    </source>
</reference>
<accession>A0A9X2Z5J9</accession>
<reference evidence="1" key="1">
    <citation type="submission" date="2020-07" db="EMBL/GenBank/DDBJ databases">
        <authorList>
            <person name="Pettersson B.M.F."/>
            <person name="Behra P.R.K."/>
            <person name="Ramesh M."/>
            <person name="Das S."/>
            <person name="Dasgupta S."/>
            <person name="Kirsebom L.A."/>
        </authorList>
    </citation>
    <scope>NUCLEOTIDE SEQUENCE</scope>
    <source>
        <strain evidence="1">DSM 44838</strain>
    </source>
</reference>
<protein>
    <recommendedName>
        <fullName evidence="3">Alanine and proline rich membrane protein</fullName>
    </recommendedName>
</protein>
<evidence type="ECO:0000313" key="1">
    <source>
        <dbReference type="EMBL" id="MCV7422799.1"/>
    </source>
</evidence>
<organism evidence="1 2">
    <name type="scientific">Mycobacterium yunnanensis</name>
    <dbReference type="NCBI Taxonomy" id="368477"/>
    <lineage>
        <taxon>Bacteria</taxon>
        <taxon>Bacillati</taxon>
        <taxon>Actinomycetota</taxon>
        <taxon>Actinomycetes</taxon>
        <taxon>Mycobacteriales</taxon>
        <taxon>Mycobacteriaceae</taxon>
        <taxon>Mycobacterium</taxon>
    </lineage>
</organism>
<proteinExistence type="predicted"/>
<dbReference type="Proteomes" id="UP001141629">
    <property type="component" value="Unassembled WGS sequence"/>
</dbReference>
<sequence>MSRDRTPLLLGLVTLLSVVAIALSAWTLLKPARPAASNEPASSTDVRTSFTADQTAQAKTKICTVFDVVRKGVTLNTNLPVPGGPDDTLGTLAVAANARLALFNGGQYLLARIDPATPTELADAVRNFANNLLDVGANATAGALNIDPAQSERLRNADAINADVDRLCA</sequence>